<dbReference type="eggNOG" id="KOG1426">
    <property type="taxonomic scope" value="Eukaryota"/>
</dbReference>
<feature type="region of interest" description="Disordered" evidence="3">
    <location>
        <begin position="1"/>
        <end position="25"/>
    </location>
</feature>
<evidence type="ECO:0000256" key="1">
    <source>
        <dbReference type="ARBA" id="ARBA00022737"/>
    </source>
</evidence>
<feature type="repeat" description="RCC1" evidence="2">
    <location>
        <begin position="317"/>
        <end position="366"/>
    </location>
</feature>
<dbReference type="InterPro" id="IPR051625">
    <property type="entry name" value="Signaling_Regulatory_Domain"/>
</dbReference>
<evidence type="ECO:0000256" key="2">
    <source>
        <dbReference type="PROSITE-ProRule" id="PRU00235"/>
    </source>
</evidence>
<protein>
    <submittedName>
        <fullName evidence="4">Uncharacterized protein</fullName>
    </submittedName>
</protein>
<evidence type="ECO:0000313" key="4">
    <source>
        <dbReference type="EMBL" id="EQC31148.1"/>
    </source>
</evidence>
<proteinExistence type="predicted"/>
<gene>
    <name evidence="4" type="ORF">SDRG_11076</name>
</gene>
<evidence type="ECO:0000313" key="5">
    <source>
        <dbReference type="Proteomes" id="UP000030762"/>
    </source>
</evidence>
<dbReference type="Pfam" id="PF00415">
    <property type="entry name" value="RCC1"/>
    <property type="match status" value="3"/>
</dbReference>
<reference evidence="4 5" key="1">
    <citation type="submission" date="2012-04" db="EMBL/GenBank/DDBJ databases">
        <title>The Genome Sequence of Saprolegnia declina VS20.</title>
        <authorList>
            <consortium name="The Broad Institute Genome Sequencing Platform"/>
            <person name="Russ C."/>
            <person name="Nusbaum C."/>
            <person name="Tyler B."/>
            <person name="van West P."/>
            <person name="Dieguez-Uribeondo J."/>
            <person name="de Bruijn I."/>
            <person name="Tripathy S."/>
            <person name="Jiang R."/>
            <person name="Young S.K."/>
            <person name="Zeng Q."/>
            <person name="Gargeya S."/>
            <person name="Fitzgerald M."/>
            <person name="Haas B."/>
            <person name="Abouelleil A."/>
            <person name="Alvarado L."/>
            <person name="Arachchi H.M."/>
            <person name="Berlin A."/>
            <person name="Chapman S.B."/>
            <person name="Goldberg J."/>
            <person name="Griggs A."/>
            <person name="Gujja S."/>
            <person name="Hansen M."/>
            <person name="Howarth C."/>
            <person name="Imamovic A."/>
            <person name="Larimer J."/>
            <person name="McCowen C."/>
            <person name="Montmayeur A."/>
            <person name="Murphy C."/>
            <person name="Neiman D."/>
            <person name="Pearson M."/>
            <person name="Priest M."/>
            <person name="Roberts A."/>
            <person name="Saif S."/>
            <person name="Shea T."/>
            <person name="Sisk P."/>
            <person name="Sykes S."/>
            <person name="Wortman J."/>
            <person name="Nusbaum C."/>
            <person name="Birren B."/>
        </authorList>
    </citation>
    <scope>NUCLEOTIDE SEQUENCE [LARGE SCALE GENOMIC DNA]</scope>
    <source>
        <strain evidence="4 5">VS20</strain>
    </source>
</reference>
<dbReference type="PROSITE" id="PS00626">
    <property type="entry name" value="RCC1_2"/>
    <property type="match status" value="1"/>
</dbReference>
<dbReference type="STRING" id="1156394.T0RFT4"/>
<feature type="compositionally biased region" description="Basic residues" evidence="3">
    <location>
        <begin position="8"/>
        <end position="20"/>
    </location>
</feature>
<name>T0RFT4_SAPDV</name>
<dbReference type="Proteomes" id="UP000030762">
    <property type="component" value="Unassembled WGS sequence"/>
</dbReference>
<dbReference type="SUPFAM" id="SSF50985">
    <property type="entry name" value="RCC1/BLIP-II"/>
    <property type="match status" value="1"/>
</dbReference>
<keyword evidence="5" id="KW-1185">Reference proteome</keyword>
<feature type="repeat" description="RCC1" evidence="2">
    <location>
        <begin position="206"/>
        <end position="261"/>
    </location>
</feature>
<evidence type="ECO:0000256" key="3">
    <source>
        <dbReference type="SAM" id="MobiDB-lite"/>
    </source>
</evidence>
<dbReference type="Gene3D" id="2.130.10.30">
    <property type="entry name" value="Regulator of chromosome condensation 1/beta-lactamase-inhibitor protein II"/>
    <property type="match status" value="2"/>
</dbReference>
<dbReference type="EMBL" id="JH767170">
    <property type="protein sequence ID" value="EQC31148.1"/>
    <property type="molecule type" value="Genomic_DNA"/>
</dbReference>
<keyword evidence="1" id="KW-0677">Repeat</keyword>
<organism evidence="4 5">
    <name type="scientific">Saprolegnia diclina (strain VS20)</name>
    <dbReference type="NCBI Taxonomy" id="1156394"/>
    <lineage>
        <taxon>Eukaryota</taxon>
        <taxon>Sar</taxon>
        <taxon>Stramenopiles</taxon>
        <taxon>Oomycota</taxon>
        <taxon>Saprolegniomycetes</taxon>
        <taxon>Saprolegniales</taxon>
        <taxon>Saprolegniaceae</taxon>
        <taxon>Saprolegnia</taxon>
    </lineage>
</organism>
<dbReference type="RefSeq" id="XP_008615321.1">
    <property type="nucleotide sequence ID" value="XM_008617099.1"/>
</dbReference>
<dbReference type="PROSITE" id="PS50012">
    <property type="entry name" value="RCC1_3"/>
    <property type="match status" value="3"/>
</dbReference>
<dbReference type="PANTHER" id="PTHR22872">
    <property type="entry name" value="BTK-BINDING PROTEIN-RELATED"/>
    <property type="match status" value="1"/>
</dbReference>
<accession>T0RFT4</accession>
<dbReference type="VEuPathDB" id="FungiDB:SDRG_11076"/>
<dbReference type="InterPro" id="IPR000408">
    <property type="entry name" value="Reg_chr_condens"/>
</dbReference>
<dbReference type="InterPro" id="IPR009091">
    <property type="entry name" value="RCC1/BLIP-II"/>
</dbReference>
<dbReference type="InParanoid" id="T0RFT4"/>
<dbReference type="AlphaFoldDB" id="T0RFT4"/>
<feature type="repeat" description="RCC1" evidence="2">
    <location>
        <begin position="156"/>
        <end position="205"/>
    </location>
</feature>
<dbReference type="PRINTS" id="PR00633">
    <property type="entry name" value="RCCNDNSATION"/>
</dbReference>
<dbReference type="OrthoDB" id="5370059at2759"/>
<dbReference type="GeneID" id="19951803"/>
<dbReference type="OMA" id="HNCLLAT"/>
<sequence length="451" mass="46949">MPRPSTSPRRHATTSPRRHATTSPRVQSTIDAIVAAPPLPLPPPTSTVLGVACPPDMAIDVDGHRRVLSSSHGDSVLTHINAVDVGTLSLRELEAVLARTRHVARTLLLAPPTRVLTIHGCFGNDKAPTTTYVPVPVQVVDVSCGAHHLLLRTRCGDVFAYGRGESGRLGLGDTMSQTTPTRISTLPTALGVACGRDHSVVVCTDGRAFAFGWGEGGRLGLGIDAGDVLTPTRVLPAKDTTEDGYYVVGAGRESTLLVSHSGQLFFCGVQHLVGENGQETTQLHLRPSPVTCAALDKAVIASVKAGDAHYMLLTTAGDVYTWGLGASGALGTGTYTTINTPTRVVGLPKVTKIAAGPWQAAAVAKGAAYVWGDGLDCRPTQESCVQAPIGDVACTTTTTFVVAHGVVHAMPRGMLPPALPSSPLLLAGGGDYVCYLQDSARDETTTQDVVG</sequence>